<protein>
    <recommendedName>
        <fullName evidence="2">PDZ domain-containing protein</fullName>
    </recommendedName>
</protein>
<evidence type="ECO:0000313" key="4">
    <source>
        <dbReference type="Proteomes" id="UP000006512"/>
    </source>
</evidence>
<evidence type="ECO:0000259" key="2">
    <source>
        <dbReference type="PROSITE" id="PS50106"/>
    </source>
</evidence>
<feature type="signal peptide" evidence="1">
    <location>
        <begin position="1"/>
        <end position="37"/>
    </location>
</feature>
<dbReference type="SUPFAM" id="SSF50630">
    <property type="entry name" value="Acid proteases"/>
    <property type="match status" value="1"/>
</dbReference>
<dbReference type="InterPro" id="IPR036034">
    <property type="entry name" value="PDZ_sf"/>
</dbReference>
<dbReference type="InterPro" id="IPR001478">
    <property type="entry name" value="PDZ"/>
</dbReference>
<keyword evidence="4" id="KW-1185">Reference proteome</keyword>
<evidence type="ECO:0000256" key="1">
    <source>
        <dbReference type="SAM" id="SignalP"/>
    </source>
</evidence>
<dbReference type="HOGENOM" id="CLU_039603_0_0_5"/>
<dbReference type="InterPro" id="IPR021109">
    <property type="entry name" value="Peptidase_aspartic_dom_sf"/>
</dbReference>
<evidence type="ECO:0000313" key="3">
    <source>
        <dbReference type="EMBL" id="EGF89315.1"/>
    </source>
</evidence>
<organism evidence="3 4">
    <name type="scientific">Asticcacaulis biprosthecium C19</name>
    <dbReference type="NCBI Taxonomy" id="715226"/>
    <lineage>
        <taxon>Bacteria</taxon>
        <taxon>Pseudomonadati</taxon>
        <taxon>Pseudomonadota</taxon>
        <taxon>Alphaproteobacteria</taxon>
        <taxon>Caulobacterales</taxon>
        <taxon>Caulobacteraceae</taxon>
        <taxon>Asticcacaulis</taxon>
    </lineage>
</organism>
<dbReference type="AlphaFoldDB" id="F4QU15"/>
<accession>F4QU15</accession>
<dbReference type="Gene3D" id="2.40.70.10">
    <property type="entry name" value="Acid Proteases"/>
    <property type="match status" value="2"/>
</dbReference>
<dbReference type="eggNOG" id="COG0793">
    <property type="taxonomic scope" value="Bacteria"/>
</dbReference>
<dbReference type="InterPro" id="IPR034122">
    <property type="entry name" value="Retropepsin-like_bacterial"/>
</dbReference>
<proteinExistence type="predicted"/>
<keyword evidence="1" id="KW-0732">Signal</keyword>
<dbReference type="EMBL" id="GL883081">
    <property type="protein sequence ID" value="EGF89315.1"/>
    <property type="molecule type" value="Genomic_DNA"/>
</dbReference>
<dbReference type="Pfam" id="PF13650">
    <property type="entry name" value="Asp_protease_2"/>
    <property type="match status" value="1"/>
</dbReference>
<dbReference type="Gene3D" id="2.30.42.10">
    <property type="match status" value="1"/>
</dbReference>
<name>F4QU15_9CAUL</name>
<dbReference type="STRING" id="715226.ABI_46630"/>
<reference evidence="4" key="1">
    <citation type="submission" date="2011-03" db="EMBL/GenBank/DDBJ databases">
        <title>Draft genome sequence of Brevundimonas diminuta.</title>
        <authorList>
            <person name="Brown P.J.B."/>
            <person name="Buechlein A."/>
            <person name="Hemmerich C."/>
            <person name="Brun Y.V."/>
        </authorList>
    </citation>
    <scope>NUCLEOTIDE SEQUENCE [LARGE SCALE GENOMIC DNA]</scope>
    <source>
        <strain evidence="4">C19</strain>
    </source>
</reference>
<feature type="domain" description="PDZ" evidence="2">
    <location>
        <begin position="327"/>
        <end position="380"/>
    </location>
</feature>
<dbReference type="OrthoDB" id="198130at2"/>
<dbReference type="InterPro" id="IPR041489">
    <property type="entry name" value="PDZ_6"/>
</dbReference>
<sequence length="405" mass="43555">MTTIVKFRPRRTSLSTLHYQFAMLTLIWLGYTSAAQAQIDAAKSQQAIEVPFHLQSGHVYIDVSINGQGPFHFIFDTGSVNVMTPATAAKLGLKLKDKFEAQGTGGAQTGWKTKVDTFALASLTRTDQAFYVLDLPATVSDGVQVDGLIGFEWLKQFPVKFDYDTNVLTFYTAADAEFSNAGQAISMTLKGKTPQITGNVDGFSGRFTIDTGSNGSLTLSRPFVEKNDLVTFYHAKTKVMSAIGLGGPVYSLMARARTLDLGGVSVDGPVTFLSQQTQGTSVDSSLAGNIGYGVLHRFNIVFDYPNSKIYLKPNTHWAEVDLADRSGLRLDAADGVFLVVYVAGNSPGSIAGLKIGDRIVSVNGTPPGSMTLPELRQLLKGNVGTKVNFTVDGGEKVLVLELQDL</sequence>
<gene>
    <name evidence="3" type="ORF">ABI_46630</name>
</gene>
<dbReference type="Proteomes" id="UP000006512">
    <property type="component" value="Unassembled WGS sequence"/>
</dbReference>
<dbReference type="SMART" id="SM00228">
    <property type="entry name" value="PDZ"/>
    <property type="match status" value="1"/>
</dbReference>
<dbReference type="CDD" id="cd05483">
    <property type="entry name" value="retropepsin_like_bacteria"/>
    <property type="match status" value="1"/>
</dbReference>
<dbReference type="SUPFAM" id="SSF50156">
    <property type="entry name" value="PDZ domain-like"/>
    <property type="match status" value="1"/>
</dbReference>
<dbReference type="Pfam" id="PF17820">
    <property type="entry name" value="PDZ_6"/>
    <property type="match status" value="1"/>
</dbReference>
<feature type="chain" id="PRO_5003321120" description="PDZ domain-containing protein" evidence="1">
    <location>
        <begin position="38"/>
        <end position="405"/>
    </location>
</feature>
<dbReference type="PROSITE" id="PS50106">
    <property type="entry name" value="PDZ"/>
    <property type="match status" value="1"/>
</dbReference>